<dbReference type="InterPro" id="IPR035940">
    <property type="entry name" value="CAP_sf"/>
</dbReference>
<dbReference type="InterPro" id="IPR014044">
    <property type="entry name" value="CAP_dom"/>
</dbReference>
<feature type="region of interest" description="Disordered" evidence="1">
    <location>
        <begin position="1"/>
        <end position="123"/>
    </location>
</feature>
<accession>A0A402DPA0</accession>
<evidence type="ECO:0000259" key="2">
    <source>
        <dbReference type="Pfam" id="PF00188"/>
    </source>
</evidence>
<dbReference type="Proteomes" id="UP000289954">
    <property type="component" value="Unassembled WGS sequence"/>
</dbReference>
<dbReference type="Gene3D" id="3.40.33.10">
    <property type="entry name" value="CAP"/>
    <property type="match status" value="1"/>
</dbReference>
<evidence type="ECO:0000256" key="1">
    <source>
        <dbReference type="SAM" id="MobiDB-lite"/>
    </source>
</evidence>
<evidence type="ECO:0000313" key="3">
    <source>
        <dbReference type="EMBL" id="GCE75957.1"/>
    </source>
</evidence>
<dbReference type="PANTHER" id="PTHR31157:SF1">
    <property type="entry name" value="SCP DOMAIN-CONTAINING PROTEIN"/>
    <property type="match status" value="1"/>
</dbReference>
<proteinExistence type="predicted"/>
<organism evidence="3 4">
    <name type="scientific">Cellulomonas biazotea</name>
    <dbReference type="NCBI Taxonomy" id="1709"/>
    <lineage>
        <taxon>Bacteria</taxon>
        <taxon>Bacillati</taxon>
        <taxon>Actinomycetota</taxon>
        <taxon>Actinomycetes</taxon>
        <taxon>Micrococcales</taxon>
        <taxon>Cellulomonadaceae</taxon>
        <taxon>Cellulomonas</taxon>
    </lineage>
</organism>
<gene>
    <name evidence="3" type="ORF">CBZ_10130</name>
</gene>
<keyword evidence="4" id="KW-1185">Reference proteome</keyword>
<feature type="compositionally biased region" description="Low complexity" evidence="1">
    <location>
        <begin position="99"/>
        <end position="123"/>
    </location>
</feature>
<dbReference type="AlphaFoldDB" id="A0A402DPA0"/>
<dbReference type="PANTHER" id="PTHR31157">
    <property type="entry name" value="SCP DOMAIN-CONTAINING PROTEIN"/>
    <property type="match status" value="1"/>
</dbReference>
<evidence type="ECO:0000313" key="4">
    <source>
        <dbReference type="Proteomes" id="UP000289954"/>
    </source>
</evidence>
<feature type="compositionally biased region" description="Basic and acidic residues" evidence="1">
    <location>
        <begin position="23"/>
        <end position="36"/>
    </location>
</feature>
<dbReference type="CDD" id="cd05379">
    <property type="entry name" value="CAP_bacterial"/>
    <property type="match status" value="1"/>
</dbReference>
<sequence length="240" mass="23211">MTAGLAAAAIAAPQYLGSPATTRDSDAVRAAAELDTRQAQAASRSGSRGATPEASSSPTVTTAAEPTPTATPTPDAGTGTGDDTAAGSGTGAGSGAGSAGQPAPQPATTDPVPAPAPAATAPQPADVEIVTLGNAARRAAGLGDLAVSACAQEQALARASLLVAEGRFEHDPLEPILAACGGRTVGENLAVGYPTAQATVDAWLASPGHRANLLSPNFTSIGVACVDGPRGPLCAQVFLG</sequence>
<feature type="compositionally biased region" description="Gly residues" evidence="1">
    <location>
        <begin position="88"/>
        <end position="98"/>
    </location>
</feature>
<feature type="compositionally biased region" description="Low complexity" evidence="1">
    <location>
        <begin position="1"/>
        <end position="12"/>
    </location>
</feature>
<dbReference type="EMBL" id="BIMR01000060">
    <property type="protein sequence ID" value="GCE75957.1"/>
    <property type="molecule type" value="Genomic_DNA"/>
</dbReference>
<reference evidence="3 4" key="1">
    <citation type="submission" date="2019-01" db="EMBL/GenBank/DDBJ databases">
        <title>Draft genome sequence of Cellulomonas takizawaensis strain TKZ-21.</title>
        <authorList>
            <person name="Yamamura H."/>
            <person name="Hayashi T."/>
            <person name="Hamada M."/>
            <person name="Serisawa Y."/>
            <person name="Matsuyama K."/>
            <person name="Nakagawa Y."/>
            <person name="Otoguro M."/>
            <person name="Yanagida F."/>
            <person name="Hayakawa M."/>
        </authorList>
    </citation>
    <scope>NUCLEOTIDE SEQUENCE [LARGE SCALE GENOMIC DNA]</scope>
    <source>
        <strain evidence="3 4">NBRC12680</strain>
    </source>
</reference>
<feature type="domain" description="SCP" evidence="2">
    <location>
        <begin position="133"/>
        <end position="232"/>
    </location>
</feature>
<dbReference type="SUPFAM" id="SSF55797">
    <property type="entry name" value="PR-1-like"/>
    <property type="match status" value="1"/>
</dbReference>
<comment type="caution">
    <text evidence="3">The sequence shown here is derived from an EMBL/GenBank/DDBJ whole genome shotgun (WGS) entry which is preliminary data.</text>
</comment>
<dbReference type="Pfam" id="PF00188">
    <property type="entry name" value="CAP"/>
    <property type="match status" value="1"/>
</dbReference>
<name>A0A402DPA0_9CELL</name>
<protein>
    <recommendedName>
        <fullName evidence="2">SCP domain-containing protein</fullName>
    </recommendedName>
</protein>
<feature type="compositionally biased region" description="Low complexity" evidence="1">
    <location>
        <begin position="37"/>
        <end position="87"/>
    </location>
</feature>